<accession>A0ABV7JTK4</accession>
<organism evidence="2 3">
    <name type="scientific">Parapedobacter deserti</name>
    <dbReference type="NCBI Taxonomy" id="1912957"/>
    <lineage>
        <taxon>Bacteria</taxon>
        <taxon>Pseudomonadati</taxon>
        <taxon>Bacteroidota</taxon>
        <taxon>Sphingobacteriia</taxon>
        <taxon>Sphingobacteriales</taxon>
        <taxon>Sphingobacteriaceae</taxon>
        <taxon>Parapedobacter</taxon>
    </lineage>
</organism>
<evidence type="ECO:0000256" key="1">
    <source>
        <dbReference type="SAM" id="SignalP"/>
    </source>
</evidence>
<feature type="signal peptide" evidence="1">
    <location>
        <begin position="1"/>
        <end position="26"/>
    </location>
</feature>
<reference evidence="3" key="1">
    <citation type="journal article" date="2019" name="Int. J. Syst. Evol. Microbiol.">
        <title>The Global Catalogue of Microorganisms (GCM) 10K type strain sequencing project: providing services to taxonomists for standard genome sequencing and annotation.</title>
        <authorList>
            <consortium name="The Broad Institute Genomics Platform"/>
            <consortium name="The Broad Institute Genome Sequencing Center for Infectious Disease"/>
            <person name="Wu L."/>
            <person name="Ma J."/>
        </authorList>
    </citation>
    <scope>NUCLEOTIDE SEQUENCE [LARGE SCALE GENOMIC DNA]</scope>
    <source>
        <strain evidence="3">KCTC 52416</strain>
    </source>
</reference>
<dbReference type="Proteomes" id="UP001595526">
    <property type="component" value="Unassembled WGS sequence"/>
</dbReference>
<feature type="chain" id="PRO_5047184733" evidence="1">
    <location>
        <begin position="27"/>
        <end position="278"/>
    </location>
</feature>
<dbReference type="RefSeq" id="WP_379023466.1">
    <property type="nucleotide sequence ID" value="NZ_JBHRTA010000038.1"/>
</dbReference>
<keyword evidence="1" id="KW-0732">Signal</keyword>
<name>A0ABV7JTK4_9SPHI</name>
<protein>
    <submittedName>
        <fullName evidence="2">DUF4843 domain-containing protein</fullName>
    </submittedName>
</protein>
<keyword evidence="3" id="KW-1185">Reference proteome</keyword>
<evidence type="ECO:0000313" key="3">
    <source>
        <dbReference type="Proteomes" id="UP001595526"/>
    </source>
</evidence>
<dbReference type="InterPro" id="IPR032299">
    <property type="entry name" value="DUF4843"/>
</dbReference>
<sequence>MHYKLTIQALYLLVGVTVLCSSCNQAELQTFQHSANVYFDLDTNYLKTIPDSVTYTFAYDMTKAQDTVNLLTRVSGFREGRVRHFRAYIEQDSSTAIAGEHYEPLKDQYPVPADSGNAFLPLVLYNAADLEDQSVSLIIKLQASDDFGVENPRIIRARVVFSARLEQPYWWSMWLGAYSRVKHQLFILVTEQTEMTTEGLDAPRNTYFANLLTRMLNNPFSWVADNPEKGYVLEPLTEGTNPNYHFYHRDNPSRTILLRYSAAAGRHYFIDENGQEVR</sequence>
<dbReference type="EMBL" id="JBHRTA010000038">
    <property type="protein sequence ID" value="MFC3198627.1"/>
    <property type="molecule type" value="Genomic_DNA"/>
</dbReference>
<dbReference type="Pfam" id="PF16132">
    <property type="entry name" value="DUF4843"/>
    <property type="match status" value="1"/>
</dbReference>
<comment type="caution">
    <text evidence="2">The sequence shown here is derived from an EMBL/GenBank/DDBJ whole genome shotgun (WGS) entry which is preliminary data.</text>
</comment>
<gene>
    <name evidence="2" type="ORF">ACFOET_13460</name>
</gene>
<proteinExistence type="predicted"/>
<evidence type="ECO:0000313" key="2">
    <source>
        <dbReference type="EMBL" id="MFC3198627.1"/>
    </source>
</evidence>